<keyword evidence="6" id="KW-0560">Oxidoreductase</keyword>
<protein>
    <submittedName>
        <fullName evidence="9">Glycerol-3-phosphate dehydrogenase</fullName>
    </submittedName>
</protein>
<comment type="similarity">
    <text evidence="2">Belongs to the FAD-dependent glycerol-3-phosphate dehydrogenase family.</text>
</comment>
<comment type="cofactor">
    <cofactor evidence="1">
        <name>FAD</name>
        <dbReference type="ChEBI" id="CHEBI:57692"/>
    </cofactor>
</comment>
<keyword evidence="4" id="KW-0319">Glycerol metabolism</keyword>
<evidence type="ECO:0000259" key="8">
    <source>
        <dbReference type="Pfam" id="PF16901"/>
    </source>
</evidence>
<dbReference type="SUPFAM" id="SSF54373">
    <property type="entry name" value="FAD-linked reductases, C-terminal domain"/>
    <property type="match status" value="1"/>
</dbReference>
<dbReference type="InterPro" id="IPR031656">
    <property type="entry name" value="DAO_C"/>
</dbReference>
<dbReference type="RefSeq" id="WP_089919055.1">
    <property type="nucleotide sequence ID" value="NZ_FOBB01000009.1"/>
</dbReference>
<dbReference type="Pfam" id="PF01266">
    <property type="entry name" value="DAO"/>
    <property type="match status" value="1"/>
</dbReference>
<dbReference type="PANTHER" id="PTHR11985">
    <property type="entry name" value="GLYCEROL-3-PHOSPHATE DEHYDROGENASE"/>
    <property type="match status" value="1"/>
</dbReference>
<dbReference type="PRINTS" id="PR01001">
    <property type="entry name" value="FADG3PDH"/>
</dbReference>
<dbReference type="PANTHER" id="PTHR11985:SF35">
    <property type="entry name" value="ANAEROBIC GLYCEROL-3-PHOSPHATE DEHYDROGENASE SUBUNIT A"/>
    <property type="match status" value="1"/>
</dbReference>
<evidence type="ECO:0000313" key="9">
    <source>
        <dbReference type="EMBL" id="SEN22384.1"/>
    </source>
</evidence>
<dbReference type="InterPro" id="IPR000447">
    <property type="entry name" value="G3P_DH_FAD-dep"/>
</dbReference>
<keyword evidence="3" id="KW-0285">Flavoprotein</keyword>
<evidence type="ECO:0000313" key="10">
    <source>
        <dbReference type="Proteomes" id="UP000198984"/>
    </source>
</evidence>
<dbReference type="EMBL" id="FOBB01000009">
    <property type="protein sequence ID" value="SEN22384.1"/>
    <property type="molecule type" value="Genomic_DNA"/>
</dbReference>
<dbReference type="GO" id="GO:0046168">
    <property type="term" value="P:glycerol-3-phosphate catabolic process"/>
    <property type="evidence" value="ECO:0007669"/>
    <property type="project" value="TreeGrafter"/>
</dbReference>
<evidence type="ECO:0000256" key="1">
    <source>
        <dbReference type="ARBA" id="ARBA00001974"/>
    </source>
</evidence>
<proteinExistence type="inferred from homology"/>
<feature type="domain" description="FAD dependent oxidoreductase" evidence="7">
    <location>
        <begin position="19"/>
        <end position="342"/>
    </location>
</feature>
<dbReference type="Gene3D" id="3.50.50.60">
    <property type="entry name" value="FAD/NAD(P)-binding domain"/>
    <property type="match status" value="1"/>
</dbReference>
<gene>
    <name evidence="9" type="ORF">SAMN04488505_10920</name>
</gene>
<dbReference type="Gene3D" id="1.10.8.870">
    <property type="entry name" value="Alpha-glycerophosphate oxidase, cap domain"/>
    <property type="match status" value="1"/>
</dbReference>
<evidence type="ECO:0000256" key="2">
    <source>
        <dbReference type="ARBA" id="ARBA00007330"/>
    </source>
</evidence>
<evidence type="ECO:0000256" key="6">
    <source>
        <dbReference type="ARBA" id="ARBA00023002"/>
    </source>
</evidence>
<dbReference type="OrthoDB" id="9766796at2"/>
<evidence type="ECO:0000256" key="4">
    <source>
        <dbReference type="ARBA" id="ARBA00022798"/>
    </source>
</evidence>
<organism evidence="9 10">
    <name type="scientific">Chitinophaga rupis</name>
    <dbReference type="NCBI Taxonomy" id="573321"/>
    <lineage>
        <taxon>Bacteria</taxon>
        <taxon>Pseudomonadati</taxon>
        <taxon>Bacteroidota</taxon>
        <taxon>Chitinophagia</taxon>
        <taxon>Chitinophagales</taxon>
        <taxon>Chitinophagaceae</taxon>
        <taxon>Chitinophaga</taxon>
    </lineage>
</organism>
<accession>A0A1H8ETB2</accession>
<sequence>MNRTDAIAEIKKAPAQQWDLVIIGGGATGLGTAMDAATRGYKTLLLEQADFAKGTSSRSTKLVHGGVRYLAQGDVALVREALYERGLLLANAPHLAHNQDFIIPQYTWWQGPFYTIGLKVYDLLSGRLSLGRSRHIGKSETLRKLPNIQQRGLKGGIVYHDGQFDDARLAVNIAQTAAENGAVLLNYFKVTGLHKDGSNRLNGVQAKDLETGDVYDFPAKIVINATGVFVDEILQLDNPGARPMVRPSQGVHVVLDASFLQSSSAIMIPKTDDGRVLFAVPWHNKVLLGTTDTPLDEHSMEPIALEQEIEFILRTAAKYLSRPPARSDVLSVFAGLRPLAAPQKNTSSTKEISRSHKILVAPSRLITITGGKWTTFRRMAQDTVNQAITTGGLPAAECKTKDLHIHGYTEHPSNTEPLNVYGSDAPLLQTLIAQQAELGQPLDARLPYIKAQVIWAVRNEMARTVEDVLARRLRALFLDAQAAIDMAPQVAALMATELGKDSSWQQAQVQAFKNMAQHYLLQRSNTTHKITA</sequence>
<dbReference type="GO" id="GO:0004368">
    <property type="term" value="F:glycerol-3-phosphate dehydrogenase (quinone) activity"/>
    <property type="evidence" value="ECO:0007669"/>
    <property type="project" value="InterPro"/>
</dbReference>
<dbReference type="GO" id="GO:0006071">
    <property type="term" value="P:glycerol metabolic process"/>
    <property type="evidence" value="ECO:0007669"/>
    <property type="project" value="UniProtKB-KW"/>
</dbReference>
<feature type="domain" description="Alpha-glycerophosphate oxidase C-terminal" evidence="8">
    <location>
        <begin position="376"/>
        <end position="502"/>
    </location>
</feature>
<dbReference type="Pfam" id="PF16901">
    <property type="entry name" value="DAO_C"/>
    <property type="match status" value="1"/>
</dbReference>
<keyword evidence="10" id="KW-1185">Reference proteome</keyword>
<evidence type="ECO:0000259" key="7">
    <source>
        <dbReference type="Pfam" id="PF01266"/>
    </source>
</evidence>
<dbReference type="AlphaFoldDB" id="A0A1H8ETB2"/>
<dbReference type="InterPro" id="IPR038299">
    <property type="entry name" value="DAO_C_sf"/>
</dbReference>
<name>A0A1H8ETB2_9BACT</name>
<dbReference type="InterPro" id="IPR006076">
    <property type="entry name" value="FAD-dep_OxRdtase"/>
</dbReference>
<dbReference type="InterPro" id="IPR036188">
    <property type="entry name" value="FAD/NAD-bd_sf"/>
</dbReference>
<reference evidence="9 10" key="1">
    <citation type="submission" date="2016-10" db="EMBL/GenBank/DDBJ databases">
        <authorList>
            <person name="de Groot N.N."/>
        </authorList>
    </citation>
    <scope>NUCLEOTIDE SEQUENCE [LARGE SCALE GENOMIC DNA]</scope>
    <source>
        <strain evidence="9 10">DSM 21039</strain>
    </source>
</reference>
<evidence type="ECO:0000256" key="5">
    <source>
        <dbReference type="ARBA" id="ARBA00022827"/>
    </source>
</evidence>
<keyword evidence="5" id="KW-0274">FAD</keyword>
<evidence type="ECO:0000256" key="3">
    <source>
        <dbReference type="ARBA" id="ARBA00022630"/>
    </source>
</evidence>
<dbReference type="Gene3D" id="3.30.9.10">
    <property type="entry name" value="D-Amino Acid Oxidase, subunit A, domain 2"/>
    <property type="match status" value="1"/>
</dbReference>
<dbReference type="Proteomes" id="UP000198984">
    <property type="component" value="Unassembled WGS sequence"/>
</dbReference>
<dbReference type="STRING" id="573321.SAMN04488505_10920"/>
<dbReference type="SUPFAM" id="SSF51905">
    <property type="entry name" value="FAD/NAD(P)-binding domain"/>
    <property type="match status" value="1"/>
</dbReference>